<dbReference type="NCBIfam" id="TIGR00836">
    <property type="entry name" value="amt"/>
    <property type="match status" value="1"/>
</dbReference>
<gene>
    <name evidence="12" type="ordered locus">Mahau_0105</name>
</gene>
<evidence type="ECO:0000313" key="13">
    <source>
        <dbReference type="Proteomes" id="UP000008457"/>
    </source>
</evidence>
<dbReference type="HOGENOM" id="CLU_000445_33_0_9"/>
<dbReference type="OrthoDB" id="9814202at2"/>
<dbReference type="KEGG" id="mas:Mahau_0105"/>
<feature type="transmembrane region" description="Helical" evidence="10">
    <location>
        <begin position="12"/>
        <end position="28"/>
    </location>
</feature>
<evidence type="ECO:0000256" key="3">
    <source>
        <dbReference type="ARBA" id="ARBA00022448"/>
    </source>
</evidence>
<evidence type="ECO:0000256" key="8">
    <source>
        <dbReference type="ARBA" id="ARBA00023177"/>
    </source>
</evidence>
<name>F3ZVV4_MAHA5</name>
<evidence type="ECO:0000256" key="6">
    <source>
        <dbReference type="ARBA" id="ARBA00022989"/>
    </source>
</evidence>
<feature type="transmembrane region" description="Helical" evidence="10">
    <location>
        <begin position="226"/>
        <end position="247"/>
    </location>
</feature>
<dbReference type="Proteomes" id="UP000008457">
    <property type="component" value="Chromosome"/>
</dbReference>
<evidence type="ECO:0000256" key="1">
    <source>
        <dbReference type="ARBA" id="ARBA00004651"/>
    </source>
</evidence>
<feature type="domain" description="Ammonium transporter AmtB-like" evidence="11">
    <location>
        <begin position="40"/>
        <end position="438"/>
    </location>
</feature>
<keyword evidence="4" id="KW-1003">Cell membrane</keyword>
<keyword evidence="6 10" id="KW-1133">Transmembrane helix</keyword>
<dbReference type="AlphaFoldDB" id="F3ZVV4"/>
<organism evidence="12 13">
    <name type="scientific">Mahella australiensis (strain DSM 15567 / CIP 107919 / 50-1 BON)</name>
    <dbReference type="NCBI Taxonomy" id="697281"/>
    <lineage>
        <taxon>Bacteria</taxon>
        <taxon>Bacillati</taxon>
        <taxon>Bacillota</taxon>
        <taxon>Clostridia</taxon>
        <taxon>Thermoanaerobacterales</taxon>
        <taxon>Thermoanaerobacterales Family IV. Incertae Sedis</taxon>
        <taxon>Mahella</taxon>
    </lineage>
</organism>
<dbReference type="GO" id="GO:0005886">
    <property type="term" value="C:plasma membrane"/>
    <property type="evidence" value="ECO:0007669"/>
    <property type="project" value="UniProtKB-SubCell"/>
</dbReference>
<evidence type="ECO:0000256" key="4">
    <source>
        <dbReference type="ARBA" id="ARBA00022475"/>
    </source>
</evidence>
<dbReference type="InterPro" id="IPR024041">
    <property type="entry name" value="NH4_transpt_AmtB-like_dom"/>
</dbReference>
<dbReference type="InterPro" id="IPR001905">
    <property type="entry name" value="Ammonium_transpt"/>
</dbReference>
<accession>F3ZVV4</accession>
<evidence type="ECO:0000256" key="10">
    <source>
        <dbReference type="RuleBase" id="RU362002"/>
    </source>
</evidence>
<evidence type="ECO:0000313" key="12">
    <source>
        <dbReference type="EMBL" id="AEE95328.1"/>
    </source>
</evidence>
<reference evidence="12 13" key="2">
    <citation type="journal article" date="2011" name="Stand. Genomic Sci.">
        <title>Complete genome sequence of Mahella australiensis type strain (50-1 BON).</title>
        <authorList>
            <person name="Sikorski J."/>
            <person name="Teshima H."/>
            <person name="Nolan M."/>
            <person name="Lucas S."/>
            <person name="Hammon N."/>
            <person name="Deshpande S."/>
            <person name="Cheng J.F."/>
            <person name="Pitluck S."/>
            <person name="Liolios K."/>
            <person name="Pagani I."/>
            <person name="Ivanova N."/>
            <person name="Huntemann M."/>
            <person name="Mavromatis K."/>
            <person name="Ovchinikova G."/>
            <person name="Pati A."/>
            <person name="Tapia R."/>
            <person name="Han C."/>
            <person name="Goodwin L."/>
            <person name="Chen A."/>
            <person name="Palaniappan K."/>
            <person name="Land M."/>
            <person name="Hauser L."/>
            <person name="Ngatchou-Djao O.D."/>
            <person name="Rohde M."/>
            <person name="Pukall R."/>
            <person name="Spring S."/>
            <person name="Abt B."/>
            <person name="Goker M."/>
            <person name="Detter J.C."/>
            <person name="Woyke T."/>
            <person name="Bristow J."/>
            <person name="Markowitz V."/>
            <person name="Hugenholtz P."/>
            <person name="Eisen J.A."/>
            <person name="Kyrpides N.C."/>
            <person name="Klenk H.P."/>
            <person name="Lapidus A."/>
        </authorList>
    </citation>
    <scope>NUCLEOTIDE SEQUENCE [LARGE SCALE GENOMIC DNA]</scope>
    <source>
        <strain evidence="13">DSM 15567 / CIP 107919 / 50-1 BON</strain>
    </source>
</reference>
<feature type="transmembrane region" description="Helical" evidence="10">
    <location>
        <begin position="69"/>
        <end position="89"/>
    </location>
</feature>
<dbReference type="eggNOG" id="COG0004">
    <property type="taxonomic scope" value="Bacteria"/>
</dbReference>
<evidence type="ECO:0000259" key="11">
    <source>
        <dbReference type="Pfam" id="PF00909"/>
    </source>
</evidence>
<feature type="transmembrane region" description="Helical" evidence="10">
    <location>
        <begin position="291"/>
        <end position="311"/>
    </location>
</feature>
<dbReference type="EMBL" id="CP002360">
    <property type="protein sequence ID" value="AEE95328.1"/>
    <property type="molecule type" value="Genomic_DNA"/>
</dbReference>
<feature type="transmembrane region" description="Helical" evidence="10">
    <location>
        <begin position="317"/>
        <end position="335"/>
    </location>
</feature>
<keyword evidence="7 10" id="KW-0472">Membrane</keyword>
<sequence length="468" mass="49638">MKEFIKRIWRYVYLTGAFMIIPVIALAAEENATINTGDTAFVLISAALVMLMTPGLAFFYGGMVRRKNVLNMIMQSFIIIAIISIQWVLAGYSLVFGPDHAHIIGDLSWFGLNGVGLEPNPDYAATIPHQAFMIYQLMFAIITPALITGAFAERMRFPAFIGFTVLWSFLVYDPLAHWVWGAGGWLRNLGALDFAGGNVVHISSGVSGLVLALILGKRKKYDSAPLLPHSMPMIILGAGILWFGWFGFNAGSALGANSIAVNAFVTTNTSAAAAVLSWVAVEWMRNGKPTILGAVSGAVAGLVSITPGAGFVDAGSAIIIGLVGGVVCYFAISVVKAKLGYDDALDAFGIHGIGGMWGAVATGLFASKAVNPAGNNGLLFGNPAQLGIQLISVAATVMLAIAMTFIIVKLVAALTPLRASEDEEDIGMDISQHGEDAYPETMAAAYMRHVPKEEVLEIVPQLGLDQRA</sequence>
<dbReference type="GO" id="GO:0008519">
    <property type="term" value="F:ammonium channel activity"/>
    <property type="evidence" value="ECO:0007669"/>
    <property type="project" value="InterPro"/>
</dbReference>
<dbReference type="FunFam" id="1.10.3430.10:FF:000007">
    <property type="entry name" value="Ammonium transporter"/>
    <property type="match status" value="1"/>
</dbReference>
<protein>
    <recommendedName>
        <fullName evidence="9 10">Ammonium transporter</fullName>
    </recommendedName>
</protein>
<dbReference type="InterPro" id="IPR018047">
    <property type="entry name" value="Ammonium_transpt_CS"/>
</dbReference>
<feature type="transmembrane region" description="Helical" evidence="10">
    <location>
        <begin position="192"/>
        <end position="214"/>
    </location>
</feature>
<proteinExistence type="inferred from homology"/>
<dbReference type="SUPFAM" id="SSF111352">
    <property type="entry name" value="Ammonium transporter"/>
    <property type="match status" value="1"/>
</dbReference>
<feature type="transmembrane region" description="Helical" evidence="10">
    <location>
        <begin position="132"/>
        <end position="152"/>
    </location>
</feature>
<feature type="transmembrane region" description="Helical" evidence="10">
    <location>
        <begin position="259"/>
        <end position="279"/>
    </location>
</feature>
<dbReference type="InterPro" id="IPR029020">
    <property type="entry name" value="Ammonium/urea_transptr"/>
</dbReference>
<reference evidence="13" key="1">
    <citation type="submission" date="2010-11" db="EMBL/GenBank/DDBJ databases">
        <title>The complete genome of Mahella australiensis DSM 15567.</title>
        <authorList>
            <consortium name="US DOE Joint Genome Institute (JGI-PGF)"/>
            <person name="Lucas S."/>
            <person name="Copeland A."/>
            <person name="Lapidus A."/>
            <person name="Bruce D."/>
            <person name="Goodwin L."/>
            <person name="Pitluck S."/>
            <person name="Kyrpides N."/>
            <person name="Mavromatis K."/>
            <person name="Pagani I."/>
            <person name="Ivanova N."/>
            <person name="Teshima H."/>
            <person name="Brettin T."/>
            <person name="Detter J.C."/>
            <person name="Han C."/>
            <person name="Tapia R."/>
            <person name="Land M."/>
            <person name="Hauser L."/>
            <person name="Markowitz V."/>
            <person name="Cheng J.-F."/>
            <person name="Hugenholtz P."/>
            <person name="Woyke T."/>
            <person name="Wu D."/>
            <person name="Spring S."/>
            <person name="Pukall R."/>
            <person name="Steenblock K."/>
            <person name="Schneider S."/>
            <person name="Klenk H.-P."/>
            <person name="Eisen J.A."/>
        </authorList>
    </citation>
    <scope>NUCLEOTIDE SEQUENCE [LARGE SCALE GENOMIC DNA]</scope>
    <source>
        <strain evidence="13">DSM 15567 / CIP 107919 / 50-1 BON</strain>
    </source>
</reference>
<evidence type="ECO:0000256" key="5">
    <source>
        <dbReference type="ARBA" id="ARBA00022692"/>
    </source>
</evidence>
<feature type="transmembrane region" description="Helical" evidence="10">
    <location>
        <begin position="386"/>
        <end position="408"/>
    </location>
</feature>
<keyword evidence="3 10" id="KW-0813">Transport</keyword>
<feature type="transmembrane region" description="Helical" evidence="10">
    <location>
        <begin position="159"/>
        <end position="180"/>
    </location>
</feature>
<keyword evidence="8 10" id="KW-0924">Ammonia transport</keyword>
<feature type="transmembrane region" description="Helical" evidence="10">
    <location>
        <begin position="347"/>
        <end position="366"/>
    </location>
</feature>
<dbReference type="PANTHER" id="PTHR43029:SF10">
    <property type="entry name" value="AMMONIUM TRANSPORTER MEP2"/>
    <property type="match status" value="1"/>
</dbReference>
<dbReference type="Pfam" id="PF00909">
    <property type="entry name" value="Ammonium_transp"/>
    <property type="match status" value="1"/>
</dbReference>
<dbReference type="PROSITE" id="PS01219">
    <property type="entry name" value="AMMONIUM_TRANSP"/>
    <property type="match status" value="1"/>
</dbReference>
<dbReference type="RefSeq" id="WP_013779762.1">
    <property type="nucleotide sequence ID" value="NC_015520.1"/>
</dbReference>
<keyword evidence="5 10" id="KW-0812">Transmembrane</keyword>
<dbReference type="STRING" id="697281.Mahau_0105"/>
<feature type="transmembrane region" description="Helical" evidence="10">
    <location>
        <begin position="40"/>
        <end position="62"/>
    </location>
</feature>
<evidence type="ECO:0000256" key="2">
    <source>
        <dbReference type="ARBA" id="ARBA00005887"/>
    </source>
</evidence>
<comment type="similarity">
    <text evidence="2 10">Belongs to the ammonia transporter channel (TC 1.A.11.2) family.</text>
</comment>
<evidence type="ECO:0000256" key="7">
    <source>
        <dbReference type="ARBA" id="ARBA00023136"/>
    </source>
</evidence>
<dbReference type="Gene3D" id="1.10.3430.10">
    <property type="entry name" value="Ammonium transporter AmtB like domains"/>
    <property type="match status" value="1"/>
</dbReference>
<evidence type="ECO:0000256" key="9">
    <source>
        <dbReference type="ARBA" id="ARBA00050025"/>
    </source>
</evidence>
<dbReference type="PANTHER" id="PTHR43029">
    <property type="entry name" value="AMMONIUM TRANSPORTER MEP2"/>
    <property type="match status" value="1"/>
</dbReference>
<keyword evidence="13" id="KW-1185">Reference proteome</keyword>
<comment type="subcellular location">
    <subcellularLocation>
        <location evidence="1 10">Cell membrane</location>
        <topology evidence="1 10">Multi-pass membrane protein</topology>
    </subcellularLocation>
</comment>